<accession>D8P987</accession>
<dbReference type="Proteomes" id="UP000001660">
    <property type="component" value="Chromosome"/>
</dbReference>
<organism evidence="3 4">
    <name type="scientific">Nitrospira defluvii</name>
    <dbReference type="NCBI Taxonomy" id="330214"/>
    <lineage>
        <taxon>Bacteria</taxon>
        <taxon>Pseudomonadati</taxon>
        <taxon>Nitrospirota</taxon>
        <taxon>Nitrospiria</taxon>
        <taxon>Nitrospirales</taxon>
        <taxon>Nitrospiraceae</taxon>
        <taxon>Nitrospira</taxon>
    </lineage>
</organism>
<dbReference type="EMBL" id="FP929003">
    <property type="protein sequence ID" value="CBK41944.1"/>
    <property type="molecule type" value="Genomic_DNA"/>
</dbReference>
<keyword evidence="4" id="KW-1185">Reference proteome</keyword>
<dbReference type="STRING" id="330214.NIDE2228"/>
<dbReference type="eggNOG" id="COG2885">
    <property type="taxonomic scope" value="Bacteria"/>
</dbReference>
<evidence type="ECO:0000313" key="4">
    <source>
        <dbReference type="Proteomes" id="UP000001660"/>
    </source>
</evidence>
<feature type="region of interest" description="Disordered" evidence="1">
    <location>
        <begin position="113"/>
        <end position="155"/>
    </location>
</feature>
<gene>
    <name evidence="3" type="ORF">NIDE2228</name>
</gene>
<protein>
    <recommendedName>
        <fullName evidence="2">eCIS core domain-containing protein</fullName>
    </recommendedName>
</protein>
<dbReference type="Pfam" id="PF13699">
    <property type="entry name" value="eCIS_core"/>
    <property type="match status" value="1"/>
</dbReference>
<evidence type="ECO:0000259" key="2">
    <source>
        <dbReference type="Pfam" id="PF13699"/>
    </source>
</evidence>
<dbReference type="AlphaFoldDB" id="D8P987"/>
<evidence type="ECO:0000313" key="3">
    <source>
        <dbReference type="EMBL" id="CBK41944.1"/>
    </source>
</evidence>
<feature type="region of interest" description="Disordered" evidence="1">
    <location>
        <begin position="473"/>
        <end position="508"/>
    </location>
</feature>
<evidence type="ECO:0000256" key="1">
    <source>
        <dbReference type="SAM" id="MobiDB-lite"/>
    </source>
</evidence>
<proteinExistence type="predicted"/>
<dbReference type="HOGENOM" id="CLU_536069_0_0_0"/>
<sequence length="508" mass="54148">MTTRSLPVMPSLMMRRSSGRHSAVSVSPILQRQCACGGSGGLSGTCEECEKKKLVGMSAQAKLRINEPGDEYEQEADRVADRVMRMPIDGAAPSLGISEQLVQRRFSGEGGLLSRAAGEEPAPVGEPLAADEAAPKDGATDEGGSRCPSWRGDPQSISKRAAENYVQHDITPTSQAKVEKINCEPPIANGNYGCFVHFSDGLVVRVIVRATDIVVGMGPGQISTETPPAATPLCFYDYHCPDGFLVLTKRECKSAKSSAPHPPGAPSAVVQRRVAPGQSASLVAPPLVHEVLGSAGSPLDEPTRTFFESRFGYDFGHVRVHADAAASESAQAVHALAYTVGSHVVFHTGQFDPQSIGGRRLLAHELTHVVQADAGSGGKGSMRRKADLSKDQEKPQPLPPVDCAAEITPVRDCFDLIGDMIAIQADMRENNQWLERYRNGDIPWDTDAHTARARYQGELRDKLNTKERVRGACCPEQEVPGEAPTAPSTAAPAPGAPQAQPDQDGAGR</sequence>
<name>D8P987_9BACT</name>
<feature type="domain" description="eCIS core" evidence="2">
    <location>
        <begin position="298"/>
        <end position="375"/>
    </location>
</feature>
<feature type="compositionally biased region" description="Basic and acidic residues" evidence="1">
    <location>
        <begin position="384"/>
        <end position="394"/>
    </location>
</feature>
<feature type="compositionally biased region" description="Low complexity" evidence="1">
    <location>
        <begin position="483"/>
        <end position="508"/>
    </location>
</feature>
<dbReference type="InterPro" id="IPR025295">
    <property type="entry name" value="eCIS_core_dom"/>
</dbReference>
<dbReference type="KEGG" id="nde:NIDE2228"/>
<feature type="region of interest" description="Disordered" evidence="1">
    <location>
        <begin position="372"/>
        <end position="400"/>
    </location>
</feature>
<reference evidence="3 4" key="1">
    <citation type="journal article" date="2010" name="Proc. Natl. Acad. Sci. U.S.A.">
        <title>A Nitrospira metagenome illuminates the physiology and evolution of globally important nitrite-oxidizing bacteria.</title>
        <authorList>
            <person name="Lucker S."/>
            <person name="Wagner M."/>
            <person name="Maixner F."/>
            <person name="Pelletier E."/>
            <person name="Koch H."/>
            <person name="Vacherie B."/>
            <person name="Rattei T."/>
            <person name="Sinninghe Damste J."/>
            <person name="Spieck E."/>
            <person name="Le Paslier D."/>
            <person name="Daims H."/>
        </authorList>
    </citation>
    <scope>NUCLEOTIDE SEQUENCE [LARGE SCALE GENOMIC DNA]</scope>
</reference>